<keyword evidence="2" id="KW-0418">Kinase</keyword>
<name>A0AAV4C9A2_9GAST</name>
<comment type="caution">
    <text evidence="2">The sequence shown here is derived from an EMBL/GenBank/DDBJ whole genome shotgun (WGS) entry which is preliminary data.</text>
</comment>
<dbReference type="Gene3D" id="2.60.40.10">
    <property type="entry name" value="Immunoglobulins"/>
    <property type="match status" value="1"/>
</dbReference>
<evidence type="ECO:0000259" key="1">
    <source>
        <dbReference type="PROSITE" id="PS50835"/>
    </source>
</evidence>
<gene>
    <name evidence="2" type="ORF">PoB_005440600</name>
</gene>
<dbReference type="InterPro" id="IPR036179">
    <property type="entry name" value="Ig-like_dom_sf"/>
</dbReference>
<evidence type="ECO:0000313" key="2">
    <source>
        <dbReference type="EMBL" id="GFO27901.1"/>
    </source>
</evidence>
<organism evidence="2 3">
    <name type="scientific">Plakobranchus ocellatus</name>
    <dbReference type="NCBI Taxonomy" id="259542"/>
    <lineage>
        <taxon>Eukaryota</taxon>
        <taxon>Metazoa</taxon>
        <taxon>Spiralia</taxon>
        <taxon>Lophotrochozoa</taxon>
        <taxon>Mollusca</taxon>
        <taxon>Gastropoda</taxon>
        <taxon>Heterobranchia</taxon>
        <taxon>Euthyneura</taxon>
        <taxon>Panpulmonata</taxon>
        <taxon>Sacoglossa</taxon>
        <taxon>Placobranchoidea</taxon>
        <taxon>Plakobranchidae</taxon>
        <taxon>Plakobranchus</taxon>
    </lineage>
</organism>
<reference evidence="2 3" key="1">
    <citation type="journal article" date="2021" name="Elife">
        <title>Chloroplast acquisition without the gene transfer in kleptoplastic sea slugs, Plakobranchus ocellatus.</title>
        <authorList>
            <person name="Maeda T."/>
            <person name="Takahashi S."/>
            <person name="Yoshida T."/>
            <person name="Shimamura S."/>
            <person name="Takaki Y."/>
            <person name="Nagai Y."/>
            <person name="Toyoda A."/>
            <person name="Suzuki Y."/>
            <person name="Arimoto A."/>
            <person name="Ishii H."/>
            <person name="Satoh N."/>
            <person name="Nishiyama T."/>
            <person name="Hasebe M."/>
            <person name="Maruyama T."/>
            <person name="Minagawa J."/>
            <person name="Obokata J."/>
            <person name="Shigenobu S."/>
        </authorList>
    </citation>
    <scope>NUCLEOTIDE SEQUENCE [LARGE SCALE GENOMIC DNA]</scope>
</reference>
<dbReference type="GO" id="GO:0016301">
    <property type="term" value="F:kinase activity"/>
    <property type="evidence" value="ECO:0007669"/>
    <property type="project" value="UniProtKB-KW"/>
</dbReference>
<dbReference type="AlphaFoldDB" id="A0AAV4C9A2"/>
<dbReference type="InterPro" id="IPR003599">
    <property type="entry name" value="Ig_sub"/>
</dbReference>
<dbReference type="InterPro" id="IPR007110">
    <property type="entry name" value="Ig-like_dom"/>
</dbReference>
<dbReference type="EMBL" id="BLXT01005980">
    <property type="protein sequence ID" value="GFO27901.1"/>
    <property type="molecule type" value="Genomic_DNA"/>
</dbReference>
<dbReference type="PROSITE" id="PS50835">
    <property type="entry name" value="IG_LIKE"/>
    <property type="match status" value="1"/>
</dbReference>
<dbReference type="Pfam" id="PF07679">
    <property type="entry name" value="I-set"/>
    <property type="match status" value="1"/>
</dbReference>
<feature type="domain" description="Ig-like" evidence="1">
    <location>
        <begin position="46"/>
        <end position="140"/>
    </location>
</feature>
<keyword evidence="3" id="KW-1185">Reference proteome</keyword>
<keyword evidence="2" id="KW-0808">Transferase</keyword>
<sequence>MGDHTALSTPLIGSPNEGPRSAFSSLAFHLCLQYMFFKGLVAFDMPKVFVGCCSSQDSFYFNKKPESKDVVEGSETKLDCDVSDRRHIAFQWLQGGQPLQNTSRKYQEDSNLRILRVTRKEDEGPFSCIATNVTTEFSITSQEAYLNIQCKYKVISMLYFS</sequence>
<dbReference type="InterPro" id="IPR003598">
    <property type="entry name" value="Ig_sub2"/>
</dbReference>
<dbReference type="SUPFAM" id="SSF48726">
    <property type="entry name" value="Immunoglobulin"/>
    <property type="match status" value="1"/>
</dbReference>
<dbReference type="InterPro" id="IPR013783">
    <property type="entry name" value="Ig-like_fold"/>
</dbReference>
<dbReference type="SMART" id="SM00408">
    <property type="entry name" value="IGc2"/>
    <property type="match status" value="1"/>
</dbReference>
<dbReference type="SMART" id="SM00409">
    <property type="entry name" value="IG"/>
    <property type="match status" value="1"/>
</dbReference>
<proteinExistence type="predicted"/>
<protein>
    <submittedName>
        <fullName evidence="2">Tyrosine protein kinase like otk like</fullName>
    </submittedName>
</protein>
<evidence type="ECO:0000313" key="3">
    <source>
        <dbReference type="Proteomes" id="UP000735302"/>
    </source>
</evidence>
<dbReference type="InterPro" id="IPR013098">
    <property type="entry name" value="Ig_I-set"/>
</dbReference>
<accession>A0AAV4C9A2</accession>
<dbReference type="Proteomes" id="UP000735302">
    <property type="component" value="Unassembled WGS sequence"/>
</dbReference>